<name>A0ABW3RNL2_9SPHI</name>
<proteinExistence type="predicted"/>
<dbReference type="Proteomes" id="UP001597205">
    <property type="component" value="Unassembled WGS sequence"/>
</dbReference>
<evidence type="ECO:0000313" key="1">
    <source>
        <dbReference type="EMBL" id="MFD1166426.1"/>
    </source>
</evidence>
<dbReference type="PROSITE" id="PS51257">
    <property type="entry name" value="PROKAR_LIPOPROTEIN"/>
    <property type="match status" value="1"/>
</dbReference>
<sequence length="277" mass="30162">MRNLIYIIIFSISILILQSCEPIEDRMELGSAITADQLDISATLLVVNGKNSNKVIVNNNSPVLSTWDYGTGLTQKKTDTVLLVAKGENEIIFTGLNADGTKINKSLMVNVDELTFPVPLEWGMLTGGKDKEWVWDTTKPAVWGNGGYMGNDGPAWWTLKESDINGQAPGEGTGAKMIFSLRGAKLSKVKSDGKTETGSFSFDMTKKITLDNGTVWAKGKLTTKGVTVLCGKSPNEGGAPVYEYDILIINDNEIVLSYPEPGVGPWGTAWFWNFKAK</sequence>
<dbReference type="RefSeq" id="WP_380897080.1">
    <property type="nucleotide sequence ID" value="NZ_JBHTKY010000018.1"/>
</dbReference>
<protein>
    <recommendedName>
        <fullName evidence="3">Lipoprotein</fullName>
    </recommendedName>
</protein>
<organism evidence="1 2">
    <name type="scientific">Sphingobacterium daejeonense</name>
    <dbReference type="NCBI Taxonomy" id="371142"/>
    <lineage>
        <taxon>Bacteria</taxon>
        <taxon>Pseudomonadati</taxon>
        <taxon>Bacteroidota</taxon>
        <taxon>Sphingobacteriia</taxon>
        <taxon>Sphingobacteriales</taxon>
        <taxon>Sphingobacteriaceae</taxon>
        <taxon>Sphingobacterium</taxon>
    </lineage>
</organism>
<dbReference type="EMBL" id="JBHTKY010000018">
    <property type="protein sequence ID" value="MFD1166426.1"/>
    <property type="molecule type" value="Genomic_DNA"/>
</dbReference>
<evidence type="ECO:0000313" key="2">
    <source>
        <dbReference type="Proteomes" id="UP001597205"/>
    </source>
</evidence>
<gene>
    <name evidence="1" type="ORF">ACFQ2C_12500</name>
</gene>
<comment type="caution">
    <text evidence="1">The sequence shown here is derived from an EMBL/GenBank/DDBJ whole genome shotgun (WGS) entry which is preliminary data.</text>
</comment>
<evidence type="ECO:0008006" key="3">
    <source>
        <dbReference type="Google" id="ProtNLM"/>
    </source>
</evidence>
<accession>A0ABW3RNL2</accession>
<keyword evidence="2" id="KW-1185">Reference proteome</keyword>
<reference evidence="2" key="1">
    <citation type="journal article" date="2019" name="Int. J. Syst. Evol. Microbiol.">
        <title>The Global Catalogue of Microorganisms (GCM) 10K type strain sequencing project: providing services to taxonomists for standard genome sequencing and annotation.</title>
        <authorList>
            <consortium name="The Broad Institute Genomics Platform"/>
            <consortium name="The Broad Institute Genome Sequencing Center for Infectious Disease"/>
            <person name="Wu L."/>
            <person name="Ma J."/>
        </authorList>
    </citation>
    <scope>NUCLEOTIDE SEQUENCE [LARGE SCALE GENOMIC DNA]</scope>
    <source>
        <strain evidence="2">CCUG 52468</strain>
    </source>
</reference>